<reference evidence="1 2" key="1">
    <citation type="submission" date="2018-03" db="EMBL/GenBank/DDBJ databases">
        <title>Ahniella affigens gen. nov., sp. nov., a gammaproteobacterium isolated from sandy soil near a stream.</title>
        <authorList>
            <person name="Ko Y."/>
            <person name="Kim J.-H."/>
        </authorList>
    </citation>
    <scope>NUCLEOTIDE SEQUENCE [LARGE SCALE GENOMIC DNA]</scope>
    <source>
        <strain evidence="1 2">D13</strain>
    </source>
</reference>
<dbReference type="OrthoDB" id="9868845at2"/>
<dbReference type="KEGG" id="xba:C7S18_04765"/>
<dbReference type="RefSeq" id="WP_106890481.1">
    <property type="nucleotide sequence ID" value="NZ_CP027860.1"/>
</dbReference>
<name>A0A2P1PNY6_9GAMM</name>
<dbReference type="SUPFAM" id="SSF52540">
    <property type="entry name" value="P-loop containing nucleoside triphosphate hydrolases"/>
    <property type="match status" value="1"/>
</dbReference>
<keyword evidence="2" id="KW-1185">Reference proteome</keyword>
<gene>
    <name evidence="1" type="ORF">C7S18_04765</name>
</gene>
<evidence type="ECO:0000313" key="1">
    <source>
        <dbReference type="EMBL" id="AVP96553.1"/>
    </source>
</evidence>
<dbReference type="EMBL" id="CP027860">
    <property type="protein sequence ID" value="AVP96553.1"/>
    <property type="molecule type" value="Genomic_DNA"/>
</dbReference>
<organism evidence="1 2">
    <name type="scientific">Ahniella affigens</name>
    <dbReference type="NCBI Taxonomy" id="2021234"/>
    <lineage>
        <taxon>Bacteria</taxon>
        <taxon>Pseudomonadati</taxon>
        <taxon>Pseudomonadota</taxon>
        <taxon>Gammaproteobacteria</taxon>
        <taxon>Lysobacterales</taxon>
        <taxon>Rhodanobacteraceae</taxon>
        <taxon>Ahniella</taxon>
    </lineage>
</organism>
<dbReference type="AlphaFoldDB" id="A0A2P1PNY6"/>
<evidence type="ECO:0000313" key="2">
    <source>
        <dbReference type="Proteomes" id="UP000241074"/>
    </source>
</evidence>
<dbReference type="Proteomes" id="UP000241074">
    <property type="component" value="Chromosome"/>
</dbReference>
<sequence length="174" mass="20176">MRTESPPFDDVLGLASLPLGRNRGVVFCGRSGAGKSSAIRFMIERHAAFRETRADLDVIEELYDLRDLPRFIDAMRHARPLLIASHWPIRLHRLLAPLCRMMVIDLDQPQEKIRQALRRKRVDFSDHAVSSFCKAFGANYTDLALVIERYPDLSFDYAWRRFQRECSVRESKPS</sequence>
<proteinExistence type="predicted"/>
<dbReference type="InterPro" id="IPR027417">
    <property type="entry name" value="P-loop_NTPase"/>
</dbReference>
<protein>
    <submittedName>
        <fullName evidence="1">Uncharacterized protein</fullName>
    </submittedName>
</protein>
<accession>A0A2P1PNY6</accession>
<reference evidence="1 2" key="2">
    <citation type="submission" date="2018-03" db="EMBL/GenBank/DDBJ databases">
        <authorList>
            <person name="Keele B.F."/>
        </authorList>
    </citation>
    <scope>NUCLEOTIDE SEQUENCE [LARGE SCALE GENOMIC DNA]</scope>
    <source>
        <strain evidence="1 2">D13</strain>
    </source>
</reference>